<sequence length="120" mass="13933">MDNKLLDDILIKLSSINGQIAFSIFVEENPELYKHPRFKKAFRYLAEEGYITHDNTFLGLCRLTAKGYRFVEEGGYSADENYKLQTLEFARKSKNYAFWALLISLLGVIISIILFLIEKK</sequence>
<gene>
    <name evidence="2" type="ORF">OCK74_08810</name>
</gene>
<reference evidence="2" key="2">
    <citation type="submission" date="2023-04" db="EMBL/GenBank/DDBJ databases">
        <title>Paracnuella aquatica gen. nov., sp. nov., a member of the family Chitinophagaceae isolated from a hot spring.</title>
        <authorList>
            <person name="Wang C."/>
        </authorList>
    </citation>
    <scope>NUCLEOTIDE SEQUENCE</scope>
    <source>
        <strain evidence="2">LB-8</strain>
    </source>
</reference>
<proteinExistence type="predicted"/>
<dbReference type="EMBL" id="JAOTIF010000004">
    <property type="protein sequence ID" value="MCU7549214.1"/>
    <property type="molecule type" value="Genomic_DNA"/>
</dbReference>
<keyword evidence="1" id="KW-0812">Transmembrane</keyword>
<dbReference type="AlphaFoldDB" id="A0A9X2XU06"/>
<accession>A0A9X2XU06</accession>
<organism evidence="2 3">
    <name type="scientific">Paraflavisolibacter caeni</name>
    <dbReference type="NCBI Taxonomy" id="2982496"/>
    <lineage>
        <taxon>Bacteria</taxon>
        <taxon>Pseudomonadati</taxon>
        <taxon>Bacteroidota</taxon>
        <taxon>Chitinophagia</taxon>
        <taxon>Chitinophagales</taxon>
        <taxon>Chitinophagaceae</taxon>
        <taxon>Paraflavisolibacter</taxon>
    </lineage>
</organism>
<evidence type="ECO:0000313" key="3">
    <source>
        <dbReference type="Proteomes" id="UP001155483"/>
    </source>
</evidence>
<protein>
    <submittedName>
        <fullName evidence="2">Uncharacterized protein</fullName>
    </submittedName>
</protein>
<dbReference type="Proteomes" id="UP001155483">
    <property type="component" value="Unassembled WGS sequence"/>
</dbReference>
<dbReference type="RefSeq" id="WP_279296655.1">
    <property type="nucleotide sequence ID" value="NZ_JAOTIF010000004.1"/>
</dbReference>
<feature type="transmembrane region" description="Helical" evidence="1">
    <location>
        <begin position="96"/>
        <end position="117"/>
    </location>
</feature>
<keyword evidence="1" id="KW-1133">Transmembrane helix</keyword>
<comment type="caution">
    <text evidence="2">The sequence shown here is derived from an EMBL/GenBank/DDBJ whole genome shotgun (WGS) entry which is preliminary data.</text>
</comment>
<keyword evidence="3" id="KW-1185">Reference proteome</keyword>
<evidence type="ECO:0000256" key="1">
    <source>
        <dbReference type="SAM" id="Phobius"/>
    </source>
</evidence>
<keyword evidence="1" id="KW-0472">Membrane</keyword>
<reference evidence="2" key="1">
    <citation type="submission" date="2022-09" db="EMBL/GenBank/DDBJ databases">
        <authorList>
            <person name="Yuan C."/>
            <person name="Ke Z."/>
        </authorList>
    </citation>
    <scope>NUCLEOTIDE SEQUENCE</scope>
    <source>
        <strain evidence="2">LB-8</strain>
    </source>
</reference>
<name>A0A9X2XU06_9BACT</name>
<evidence type="ECO:0000313" key="2">
    <source>
        <dbReference type="EMBL" id="MCU7549214.1"/>
    </source>
</evidence>